<dbReference type="AlphaFoldDB" id="A0A974CTK4"/>
<proteinExistence type="predicted"/>
<accession>A0A974CTK4</accession>
<evidence type="ECO:0000313" key="1">
    <source>
        <dbReference type="EMBL" id="OCT78492.1"/>
    </source>
</evidence>
<protein>
    <submittedName>
        <fullName evidence="1">Uncharacterized protein</fullName>
    </submittedName>
</protein>
<evidence type="ECO:0000313" key="2">
    <source>
        <dbReference type="Proteomes" id="UP000694892"/>
    </source>
</evidence>
<organism evidence="1 2">
    <name type="scientific">Xenopus laevis</name>
    <name type="common">African clawed frog</name>
    <dbReference type="NCBI Taxonomy" id="8355"/>
    <lineage>
        <taxon>Eukaryota</taxon>
        <taxon>Metazoa</taxon>
        <taxon>Chordata</taxon>
        <taxon>Craniata</taxon>
        <taxon>Vertebrata</taxon>
        <taxon>Euteleostomi</taxon>
        <taxon>Amphibia</taxon>
        <taxon>Batrachia</taxon>
        <taxon>Anura</taxon>
        <taxon>Pipoidea</taxon>
        <taxon>Pipidae</taxon>
        <taxon>Xenopodinae</taxon>
        <taxon>Xenopus</taxon>
        <taxon>Xenopus</taxon>
    </lineage>
</organism>
<gene>
    <name evidence="1" type="ORF">XELAEV_18029589mg</name>
</gene>
<dbReference type="Proteomes" id="UP000694892">
    <property type="component" value="Chromosome 5S"/>
</dbReference>
<dbReference type="EMBL" id="CM004475">
    <property type="protein sequence ID" value="OCT78492.1"/>
    <property type="molecule type" value="Genomic_DNA"/>
</dbReference>
<name>A0A974CTK4_XENLA</name>
<reference evidence="2" key="1">
    <citation type="journal article" date="2016" name="Nature">
        <title>Genome evolution in the allotetraploid frog Xenopus laevis.</title>
        <authorList>
            <person name="Session A.M."/>
            <person name="Uno Y."/>
            <person name="Kwon T."/>
            <person name="Chapman J.A."/>
            <person name="Toyoda A."/>
            <person name="Takahashi S."/>
            <person name="Fukui A."/>
            <person name="Hikosaka A."/>
            <person name="Suzuki A."/>
            <person name="Kondo M."/>
            <person name="van Heeringen S.J."/>
            <person name="Quigley I."/>
            <person name="Heinz S."/>
            <person name="Ogino H."/>
            <person name="Ochi H."/>
            <person name="Hellsten U."/>
            <person name="Lyons J.B."/>
            <person name="Simakov O."/>
            <person name="Putnam N."/>
            <person name="Stites J."/>
            <person name="Kuroki Y."/>
            <person name="Tanaka T."/>
            <person name="Michiue T."/>
            <person name="Watanabe M."/>
            <person name="Bogdanovic O."/>
            <person name="Lister R."/>
            <person name="Georgiou G."/>
            <person name="Paranjpe S.S."/>
            <person name="van Kruijsbergen I."/>
            <person name="Shu S."/>
            <person name="Carlson J."/>
            <person name="Kinoshita T."/>
            <person name="Ohta Y."/>
            <person name="Mawaribuchi S."/>
            <person name="Jenkins J."/>
            <person name="Grimwood J."/>
            <person name="Schmutz J."/>
            <person name="Mitros T."/>
            <person name="Mozaffari S.V."/>
            <person name="Suzuki Y."/>
            <person name="Haramoto Y."/>
            <person name="Yamamoto T.S."/>
            <person name="Takagi C."/>
            <person name="Heald R."/>
            <person name="Miller K."/>
            <person name="Haudenschild C."/>
            <person name="Kitzman J."/>
            <person name="Nakayama T."/>
            <person name="Izutsu Y."/>
            <person name="Robert J."/>
            <person name="Fortriede J."/>
            <person name="Burns K."/>
            <person name="Lotay V."/>
            <person name="Karimi K."/>
            <person name="Yasuoka Y."/>
            <person name="Dichmann D.S."/>
            <person name="Flajnik M.F."/>
            <person name="Houston D.W."/>
            <person name="Shendure J."/>
            <person name="DuPasquier L."/>
            <person name="Vize P.D."/>
            <person name="Zorn A.M."/>
            <person name="Ito M."/>
            <person name="Marcotte E.M."/>
            <person name="Wallingford J.B."/>
            <person name="Ito Y."/>
            <person name="Asashima M."/>
            <person name="Ueno N."/>
            <person name="Matsuda Y."/>
            <person name="Veenstra G.J."/>
            <person name="Fujiyama A."/>
            <person name="Harland R.M."/>
            <person name="Taira M."/>
            <person name="Rokhsar D.S."/>
        </authorList>
    </citation>
    <scope>NUCLEOTIDE SEQUENCE [LARGE SCALE GENOMIC DNA]</scope>
    <source>
        <strain evidence="2">J</strain>
    </source>
</reference>
<sequence length="99" mass="11032">MLVCHYHLLPTGCCALDIHRGITLSEEKELCPSVPRSRVAGHFRSPAVASLGLSVPERTRNRVLYLSGQMTEKIITSEHYWTGLIIRDRLMGPAGLLYA</sequence>